<gene>
    <name evidence="3" type="ORF">CBP51_16980</name>
</gene>
<dbReference type="Gene3D" id="1.10.8.1180">
    <property type="match status" value="2"/>
</dbReference>
<protein>
    <recommendedName>
        <fullName evidence="2">DnaT DNA-binding domain-containing protein</fullName>
    </recommendedName>
</protein>
<feature type="region of interest" description="Disordered" evidence="1">
    <location>
        <begin position="139"/>
        <end position="169"/>
    </location>
</feature>
<feature type="compositionally biased region" description="Polar residues" evidence="1">
    <location>
        <begin position="139"/>
        <end position="161"/>
    </location>
</feature>
<evidence type="ECO:0000313" key="4">
    <source>
        <dbReference type="Proteomes" id="UP000216101"/>
    </source>
</evidence>
<evidence type="ECO:0000259" key="2">
    <source>
        <dbReference type="Pfam" id="PF17948"/>
    </source>
</evidence>
<proteinExistence type="predicted"/>
<accession>A0A266Q4T1</accession>
<name>A0A266Q4T1_9GAMM</name>
<feature type="domain" description="DnaT DNA-binding" evidence="2">
    <location>
        <begin position="78"/>
        <end position="141"/>
    </location>
</feature>
<dbReference type="Pfam" id="PF17948">
    <property type="entry name" value="DnaT"/>
    <property type="match status" value="2"/>
</dbReference>
<keyword evidence="4" id="KW-1185">Reference proteome</keyword>
<dbReference type="InterPro" id="IPR040480">
    <property type="entry name" value="DnaT_DNA_bind"/>
</dbReference>
<reference evidence="4" key="1">
    <citation type="submission" date="2017-05" db="EMBL/GenBank/DDBJ databases">
        <authorList>
            <person name="Barney B.M."/>
        </authorList>
    </citation>
    <scope>NUCLEOTIDE SEQUENCE [LARGE SCALE GENOMIC DNA]</scope>
    <source>
        <strain evidence="4">PSBB022</strain>
    </source>
</reference>
<dbReference type="RefSeq" id="WP_094985849.1">
    <property type="nucleotide sequence ID" value="NZ_NHNI01000002.1"/>
</dbReference>
<dbReference type="EMBL" id="NHNI01000002">
    <property type="protein sequence ID" value="OZY84855.1"/>
    <property type="molecule type" value="Genomic_DNA"/>
</dbReference>
<comment type="caution">
    <text evidence="3">The sequence shown here is derived from an EMBL/GenBank/DDBJ whole genome shotgun (WGS) entry which is preliminary data.</text>
</comment>
<dbReference type="Proteomes" id="UP000216101">
    <property type="component" value="Unassembled WGS sequence"/>
</dbReference>
<evidence type="ECO:0000256" key="1">
    <source>
        <dbReference type="SAM" id="MobiDB-lite"/>
    </source>
</evidence>
<dbReference type="AlphaFoldDB" id="A0A266Q4T1"/>
<sequence>MKNVIPNDWQPQDATVQLLAQNGISREFTLNQVLEFRVYWSERGIRHHAWNSKFMKHVMHEWRRHEVEIAKGQSMHIMYSAWQPLQRAFDILAREGISHQFAQDQLPEFILYWMDRGDISNIWNSRFIQHVRYKVQNQQSASTKTSSMREQLTDRSWATTGGSNGIPKL</sequence>
<organism evidence="3 4">
    <name type="scientific">Cellvibrio mixtus</name>
    <dbReference type="NCBI Taxonomy" id="39650"/>
    <lineage>
        <taxon>Bacteria</taxon>
        <taxon>Pseudomonadati</taxon>
        <taxon>Pseudomonadota</taxon>
        <taxon>Gammaproteobacteria</taxon>
        <taxon>Cellvibrionales</taxon>
        <taxon>Cellvibrionaceae</taxon>
        <taxon>Cellvibrio</taxon>
    </lineage>
</organism>
<feature type="domain" description="DnaT DNA-binding" evidence="2">
    <location>
        <begin position="5"/>
        <end position="67"/>
    </location>
</feature>
<evidence type="ECO:0000313" key="3">
    <source>
        <dbReference type="EMBL" id="OZY84855.1"/>
    </source>
</evidence>